<dbReference type="InterPro" id="IPR050210">
    <property type="entry name" value="tRNA_Adenine-N(6)_MTase"/>
</dbReference>
<evidence type="ECO:0000256" key="4">
    <source>
        <dbReference type="ARBA" id="ARBA00022691"/>
    </source>
</evidence>
<dbReference type="InterPro" id="IPR022882">
    <property type="entry name" value="tRNA_adenine-N6_MeTrfase"/>
</dbReference>
<dbReference type="InterPro" id="IPR007848">
    <property type="entry name" value="Small_mtfrase_dom"/>
</dbReference>
<proteinExistence type="inferred from homology"/>
<dbReference type="RefSeq" id="WP_029428101.1">
    <property type="nucleotide sequence ID" value="NZ_CP012801.1"/>
</dbReference>
<dbReference type="GO" id="GO:0016430">
    <property type="term" value="F:tRNA (adenine-N6)-methyltransferase activity"/>
    <property type="evidence" value="ECO:0007669"/>
    <property type="project" value="UniProtKB-UniRule"/>
</dbReference>
<protein>
    <recommendedName>
        <fullName evidence="6">tRNA1(Val) (adenine(37)-N6)-methyltransferase</fullName>
        <ecNumber evidence="6">2.1.1.223</ecNumber>
    </recommendedName>
    <alternativeName>
        <fullName evidence="6">tRNA m6A37 methyltransferase</fullName>
    </alternativeName>
</protein>
<evidence type="ECO:0000256" key="6">
    <source>
        <dbReference type="HAMAP-Rule" id="MF_01872"/>
    </source>
</evidence>
<keyword evidence="2 6" id="KW-0489">Methyltransferase</keyword>
<evidence type="ECO:0000313" key="9">
    <source>
        <dbReference type="Proteomes" id="UP000061809"/>
    </source>
</evidence>
<dbReference type="PATRIC" id="fig|246787.4.peg.5588"/>
<comment type="subcellular location">
    <subcellularLocation>
        <location evidence="6">Cytoplasm</location>
    </subcellularLocation>
</comment>
<comment type="catalytic activity">
    <reaction evidence="6">
        <text>adenosine(37) in tRNA1(Val) + S-adenosyl-L-methionine = N(6)-methyladenosine(37) in tRNA1(Val) + S-adenosyl-L-homocysteine + H(+)</text>
        <dbReference type="Rhea" id="RHEA:43160"/>
        <dbReference type="Rhea" id="RHEA-COMP:10369"/>
        <dbReference type="Rhea" id="RHEA-COMP:10370"/>
        <dbReference type="ChEBI" id="CHEBI:15378"/>
        <dbReference type="ChEBI" id="CHEBI:57856"/>
        <dbReference type="ChEBI" id="CHEBI:59789"/>
        <dbReference type="ChEBI" id="CHEBI:74411"/>
        <dbReference type="ChEBI" id="CHEBI:74449"/>
        <dbReference type="EC" id="2.1.1.223"/>
    </reaction>
</comment>
<dbReference type="Gene3D" id="3.40.50.150">
    <property type="entry name" value="Vaccinia Virus protein VP39"/>
    <property type="match status" value="1"/>
</dbReference>
<dbReference type="EMBL" id="CP012801">
    <property type="protein sequence ID" value="ALJ62615.1"/>
    <property type="molecule type" value="Genomic_DNA"/>
</dbReference>
<evidence type="ECO:0000256" key="3">
    <source>
        <dbReference type="ARBA" id="ARBA00022679"/>
    </source>
</evidence>
<evidence type="ECO:0000256" key="2">
    <source>
        <dbReference type="ARBA" id="ARBA00022603"/>
    </source>
</evidence>
<evidence type="ECO:0000256" key="5">
    <source>
        <dbReference type="ARBA" id="ARBA00022694"/>
    </source>
</evidence>
<dbReference type="GO" id="GO:0003676">
    <property type="term" value="F:nucleic acid binding"/>
    <property type="evidence" value="ECO:0007669"/>
    <property type="project" value="InterPro"/>
</dbReference>
<dbReference type="InterPro" id="IPR029063">
    <property type="entry name" value="SAM-dependent_MTases_sf"/>
</dbReference>
<evidence type="ECO:0000313" key="8">
    <source>
        <dbReference type="EMBL" id="ALJ62615.1"/>
    </source>
</evidence>
<keyword evidence="5 6" id="KW-0819">tRNA processing</keyword>
<dbReference type="HAMAP" id="MF_01872">
    <property type="entry name" value="tRNA_methyltr_YfiC"/>
    <property type="match status" value="1"/>
</dbReference>
<comment type="similarity">
    <text evidence="6">Belongs to the methyltransferase superfamily. tRNA (adenine-N(6)-)-methyltransferase family.</text>
</comment>
<dbReference type="PROSITE" id="PS00092">
    <property type="entry name" value="N6_MTASE"/>
    <property type="match status" value="1"/>
</dbReference>
<dbReference type="PANTHER" id="PTHR47739">
    <property type="entry name" value="TRNA1(VAL) (ADENINE(37)-N6)-METHYLTRANSFERASE"/>
    <property type="match status" value="1"/>
</dbReference>
<name>A0A0P0GDN5_9BACE</name>
<keyword evidence="3 6" id="KW-0808">Transferase</keyword>
<dbReference type="GO" id="GO:0032259">
    <property type="term" value="P:methylation"/>
    <property type="evidence" value="ECO:0007669"/>
    <property type="project" value="UniProtKB-KW"/>
</dbReference>
<dbReference type="PRINTS" id="PR00507">
    <property type="entry name" value="N12N6MTFRASE"/>
</dbReference>
<feature type="domain" description="Methyltransferase small" evidence="7">
    <location>
        <begin position="34"/>
        <end position="119"/>
    </location>
</feature>
<dbReference type="AlphaFoldDB" id="A0A0P0GDN5"/>
<dbReference type="GO" id="GO:0005737">
    <property type="term" value="C:cytoplasm"/>
    <property type="evidence" value="ECO:0007669"/>
    <property type="project" value="UniProtKB-SubCell"/>
</dbReference>
<dbReference type="Pfam" id="PF05175">
    <property type="entry name" value="MTS"/>
    <property type="match status" value="1"/>
</dbReference>
<evidence type="ECO:0000256" key="1">
    <source>
        <dbReference type="ARBA" id="ARBA00022490"/>
    </source>
</evidence>
<dbReference type="InterPro" id="IPR002052">
    <property type="entry name" value="DNA_methylase_N6_adenine_CS"/>
</dbReference>
<reference evidence="8 9" key="1">
    <citation type="journal article" date="2015" name="Science">
        <title>Genetic determinants of in vivo fitness and diet responsiveness in multiple human gut Bacteroides.</title>
        <authorList>
            <person name="Wu M."/>
            <person name="McNulty N.P."/>
            <person name="Rodionov D.A."/>
            <person name="Khoroshkin M.S."/>
            <person name="Griffin N.W."/>
            <person name="Cheng J."/>
            <person name="Latreille P."/>
            <person name="Kerstetter R.A."/>
            <person name="Terrapon N."/>
            <person name="Henrissat B."/>
            <person name="Osterman A.L."/>
            <person name="Gordon J.I."/>
        </authorList>
    </citation>
    <scope>NUCLEOTIDE SEQUENCE [LARGE SCALE GENOMIC DNA]</scope>
    <source>
        <strain evidence="8 9">WH2</strain>
    </source>
</reference>
<evidence type="ECO:0000259" key="7">
    <source>
        <dbReference type="Pfam" id="PF05175"/>
    </source>
</evidence>
<dbReference type="PANTHER" id="PTHR47739:SF1">
    <property type="entry name" value="TRNA1(VAL) (ADENINE(37)-N6)-METHYLTRANSFERASE"/>
    <property type="match status" value="1"/>
</dbReference>
<dbReference type="KEGG" id="bcel:BcellWH2_05416"/>
<comment type="function">
    <text evidence="6">Specifically methylates the adenine in position 37 of tRNA(1)(Val) (anticodon cmo5UAC).</text>
</comment>
<sequence length="235" mass="27148">MSNPYFQFKQFTIWHDKCAMKVGTDGVLLGAWAEAESSQKILDIGTGTGLIAIMLAQRYSLSQITAIEIDEAAAAQAKMNVARSPWIKRIQVICNDFSLFQTESKYNLIVSNPPYFVNALNCPDKQRNMARHTCELNYELLFRRSAHLLEKQGRVCVIIPTEAEKLVIDTAWKYKLYPSRRLHVFTKPDKPSRRVLISFSHEEHECIEETLCIEVEHHQFTPEYIALTKDFYLKM</sequence>
<dbReference type="EC" id="2.1.1.223" evidence="6"/>
<dbReference type="SUPFAM" id="SSF53335">
    <property type="entry name" value="S-adenosyl-L-methionine-dependent methyltransferases"/>
    <property type="match status" value="1"/>
</dbReference>
<accession>A0A0P0GDN5</accession>
<dbReference type="Proteomes" id="UP000061809">
    <property type="component" value="Chromosome"/>
</dbReference>
<organism evidence="8 9">
    <name type="scientific">Bacteroides cellulosilyticus</name>
    <dbReference type="NCBI Taxonomy" id="246787"/>
    <lineage>
        <taxon>Bacteria</taxon>
        <taxon>Pseudomonadati</taxon>
        <taxon>Bacteroidota</taxon>
        <taxon>Bacteroidia</taxon>
        <taxon>Bacteroidales</taxon>
        <taxon>Bacteroidaceae</taxon>
        <taxon>Bacteroides</taxon>
    </lineage>
</organism>
<gene>
    <name evidence="8" type="primary">yfiC</name>
    <name evidence="8" type="ORF">BcellWH2_05416</name>
</gene>
<keyword evidence="4 6" id="KW-0949">S-adenosyl-L-methionine</keyword>
<keyword evidence="1 6" id="KW-0963">Cytoplasm</keyword>
<dbReference type="CDD" id="cd02440">
    <property type="entry name" value="AdoMet_MTases"/>
    <property type="match status" value="1"/>
</dbReference>
<dbReference type="GO" id="GO:0008033">
    <property type="term" value="P:tRNA processing"/>
    <property type="evidence" value="ECO:0007669"/>
    <property type="project" value="UniProtKB-UniRule"/>
</dbReference>